<dbReference type="EnsemblMetazoa" id="CPIJ004764-RA">
    <property type="protein sequence ID" value="CPIJ004764-PA"/>
    <property type="gene ID" value="CPIJ004764"/>
</dbReference>
<dbReference type="EMBL" id="DS231887">
    <property type="protein sequence ID" value="EDS43464.1"/>
    <property type="molecule type" value="Genomic_DNA"/>
</dbReference>
<feature type="transmembrane region" description="Helical" evidence="1">
    <location>
        <begin position="25"/>
        <end position="43"/>
    </location>
</feature>
<keyword evidence="1" id="KW-1133">Transmembrane helix</keyword>
<dbReference type="VEuPathDB" id="VectorBase:CPIJ004764"/>
<evidence type="ECO:0000313" key="3">
    <source>
        <dbReference type="EnsemblMetazoa" id="CPIJ004764-PA"/>
    </source>
</evidence>
<evidence type="ECO:0000313" key="4">
    <source>
        <dbReference type="Proteomes" id="UP000002320"/>
    </source>
</evidence>
<dbReference type="AlphaFoldDB" id="B0WCE0"/>
<evidence type="ECO:0000256" key="1">
    <source>
        <dbReference type="SAM" id="Phobius"/>
    </source>
</evidence>
<proteinExistence type="predicted"/>
<keyword evidence="4" id="KW-1185">Reference proteome</keyword>
<dbReference type="KEGG" id="cqu:CpipJ_CPIJ004764"/>
<accession>B0WCE0</accession>
<reference evidence="2" key="1">
    <citation type="submission" date="2007-03" db="EMBL/GenBank/DDBJ databases">
        <title>Annotation of Culex pipiens quinquefasciatus.</title>
        <authorList>
            <consortium name="The Broad Institute Genome Sequencing Platform"/>
            <person name="Atkinson P.W."/>
            <person name="Hemingway J."/>
            <person name="Christensen B.M."/>
            <person name="Higgs S."/>
            <person name="Kodira C."/>
            <person name="Hannick L."/>
            <person name="Megy K."/>
            <person name="O'Leary S."/>
            <person name="Pearson M."/>
            <person name="Haas B.J."/>
            <person name="Mauceli E."/>
            <person name="Wortman J.R."/>
            <person name="Lee N.H."/>
            <person name="Guigo R."/>
            <person name="Stanke M."/>
            <person name="Alvarado L."/>
            <person name="Amedeo P."/>
            <person name="Antoine C.H."/>
            <person name="Arensburger P."/>
            <person name="Bidwell S.L."/>
            <person name="Crawford M."/>
            <person name="Camaro F."/>
            <person name="Devon K."/>
            <person name="Engels R."/>
            <person name="Hammond M."/>
            <person name="Howarth C."/>
            <person name="Koehrsen M."/>
            <person name="Lawson D."/>
            <person name="Montgomery P."/>
            <person name="Nene V."/>
            <person name="Nusbaum C."/>
            <person name="Puiu D."/>
            <person name="Romero-Severson J."/>
            <person name="Severson D.W."/>
            <person name="Shumway M."/>
            <person name="Sisk P."/>
            <person name="Stolte C."/>
            <person name="Zeng Q."/>
            <person name="Eisenstadt E."/>
            <person name="Fraser-Liggett C."/>
            <person name="Strausberg R."/>
            <person name="Galagan J."/>
            <person name="Birren B."/>
            <person name="Collins F.H."/>
        </authorList>
    </citation>
    <scope>NUCLEOTIDE SEQUENCE [LARGE SCALE GENOMIC DNA]</scope>
    <source>
        <strain evidence="2">JHB</strain>
    </source>
</reference>
<dbReference type="InParanoid" id="B0WCE0"/>
<dbReference type="Proteomes" id="UP000002320">
    <property type="component" value="Unassembled WGS sequence"/>
</dbReference>
<sequence length="58" mass="6694">MFREAFKRIQGLICNHFQGHHRRRFMAGVPDVLALALVLATMLNSLSWSPTSRTLIKR</sequence>
<reference evidence="3" key="2">
    <citation type="submission" date="2020-05" db="UniProtKB">
        <authorList>
            <consortium name="EnsemblMetazoa"/>
        </authorList>
    </citation>
    <scope>IDENTIFICATION</scope>
    <source>
        <strain evidence="3">JHB</strain>
    </source>
</reference>
<keyword evidence="1" id="KW-0812">Transmembrane</keyword>
<organism>
    <name type="scientific">Culex quinquefasciatus</name>
    <name type="common">Southern house mosquito</name>
    <name type="synonym">Culex pungens</name>
    <dbReference type="NCBI Taxonomy" id="7176"/>
    <lineage>
        <taxon>Eukaryota</taxon>
        <taxon>Metazoa</taxon>
        <taxon>Ecdysozoa</taxon>
        <taxon>Arthropoda</taxon>
        <taxon>Hexapoda</taxon>
        <taxon>Insecta</taxon>
        <taxon>Pterygota</taxon>
        <taxon>Neoptera</taxon>
        <taxon>Endopterygota</taxon>
        <taxon>Diptera</taxon>
        <taxon>Nematocera</taxon>
        <taxon>Culicoidea</taxon>
        <taxon>Culicidae</taxon>
        <taxon>Culicinae</taxon>
        <taxon>Culicini</taxon>
        <taxon>Culex</taxon>
        <taxon>Culex</taxon>
    </lineage>
</organism>
<protein>
    <submittedName>
        <fullName evidence="2 3">Uncharacterized protein</fullName>
    </submittedName>
</protein>
<evidence type="ECO:0000313" key="2">
    <source>
        <dbReference type="EMBL" id="EDS43464.1"/>
    </source>
</evidence>
<name>B0WCE0_CULQU</name>
<gene>
    <name evidence="3" type="primary">6036308</name>
    <name evidence="2" type="ORF">CpipJ_CPIJ004764</name>
</gene>
<dbReference type="HOGENOM" id="CLU_2981126_0_0_1"/>
<keyword evidence="1" id="KW-0472">Membrane</keyword>